<accession>A0A917CSM7</accession>
<dbReference type="RefSeq" id="WP_345258669.1">
    <property type="nucleotide sequence ID" value="NZ_BAABJF010000003.1"/>
</dbReference>
<evidence type="ECO:0000313" key="2">
    <source>
        <dbReference type="Proteomes" id="UP000605253"/>
    </source>
</evidence>
<dbReference type="EMBL" id="BMEO01000007">
    <property type="protein sequence ID" value="GGF97555.1"/>
    <property type="molecule type" value="Genomic_DNA"/>
</dbReference>
<comment type="caution">
    <text evidence="1">The sequence shown here is derived from an EMBL/GenBank/DDBJ whole genome shotgun (WGS) entry which is preliminary data.</text>
</comment>
<evidence type="ECO:0000313" key="1">
    <source>
        <dbReference type="EMBL" id="GGF97555.1"/>
    </source>
</evidence>
<organism evidence="1 2">
    <name type="scientific">Marinicella pacifica</name>
    <dbReference type="NCBI Taxonomy" id="1171543"/>
    <lineage>
        <taxon>Bacteria</taxon>
        <taxon>Pseudomonadati</taxon>
        <taxon>Pseudomonadota</taxon>
        <taxon>Gammaproteobacteria</taxon>
        <taxon>Lysobacterales</taxon>
        <taxon>Marinicellaceae</taxon>
        <taxon>Marinicella</taxon>
    </lineage>
</organism>
<reference evidence="1" key="2">
    <citation type="submission" date="2020-09" db="EMBL/GenBank/DDBJ databases">
        <authorList>
            <person name="Sun Q."/>
            <person name="Zhou Y."/>
        </authorList>
    </citation>
    <scope>NUCLEOTIDE SEQUENCE</scope>
    <source>
        <strain evidence="1">CGMCC 1.12181</strain>
    </source>
</reference>
<dbReference type="Proteomes" id="UP000605253">
    <property type="component" value="Unassembled WGS sequence"/>
</dbReference>
<proteinExistence type="predicted"/>
<keyword evidence="2" id="KW-1185">Reference proteome</keyword>
<sequence>MQMEIIPGVGADIIQFGFTENEVVTLLGEPNKAFSTDEGCKRLQFNELRLELSFEPENENRLGWIEFHNPTVALGGRQLIGKSQQEVLLFVSELLGEEPELEDFGSFLSVSYSENWVELQFQFDRLDCINIGVIYDEAGNPKWPSS</sequence>
<reference evidence="1" key="1">
    <citation type="journal article" date="2014" name="Int. J. Syst. Evol. Microbiol.">
        <title>Complete genome sequence of Corynebacterium casei LMG S-19264T (=DSM 44701T), isolated from a smear-ripened cheese.</title>
        <authorList>
            <consortium name="US DOE Joint Genome Institute (JGI-PGF)"/>
            <person name="Walter F."/>
            <person name="Albersmeier A."/>
            <person name="Kalinowski J."/>
            <person name="Ruckert C."/>
        </authorList>
    </citation>
    <scope>NUCLEOTIDE SEQUENCE</scope>
    <source>
        <strain evidence="1">CGMCC 1.12181</strain>
    </source>
</reference>
<dbReference type="AlphaFoldDB" id="A0A917CSM7"/>
<gene>
    <name evidence="1" type="ORF">GCM10011365_18760</name>
</gene>
<name>A0A917CSM7_9GAMM</name>
<protein>
    <submittedName>
        <fullName evidence="1">Uncharacterized protein</fullName>
    </submittedName>
</protein>